<keyword evidence="1" id="KW-0472">Membrane</keyword>
<dbReference type="OrthoDB" id="799046at2"/>
<dbReference type="AlphaFoldDB" id="A0A1H1N792"/>
<feature type="transmembrane region" description="Helical" evidence="1">
    <location>
        <begin position="64"/>
        <end position="85"/>
    </location>
</feature>
<evidence type="ECO:0000256" key="1">
    <source>
        <dbReference type="SAM" id="Phobius"/>
    </source>
</evidence>
<evidence type="ECO:0000313" key="3">
    <source>
        <dbReference type="Proteomes" id="UP000199679"/>
    </source>
</evidence>
<reference evidence="2 3" key="1">
    <citation type="submission" date="2016-10" db="EMBL/GenBank/DDBJ databases">
        <authorList>
            <person name="de Groot N.N."/>
        </authorList>
    </citation>
    <scope>NUCLEOTIDE SEQUENCE [LARGE SCALE GENOMIC DNA]</scope>
    <source>
        <strain evidence="2 3">MP1X4</strain>
    </source>
</reference>
<gene>
    <name evidence="2" type="ORF">SAMN05216490_0240</name>
</gene>
<sequence length="379" mass="43577">MDIRYFIDQAKLMLGKEYTDETIIYELKQEGAEPSGIVGLIEIAKKEFIEERAAKYTVLNKRNYYMWMSLSIASLFIFLFVIPFFDFAVGHVFALSFLGSALCCLFAFYTISHRKTWNENYVRKIGKPKIHYQFLPVLVTPGVVIYFLISFAFSTVQDHVLKDTQEATIGQIVSGSSLKIRNLKGDEADISRLVVKFNTREGKTYIVTKDVPSYQFEKFYKGQEIHMIYSKINPNNVDLLADDNSVRQFENTEQRDITMPDLLHLITIKQSDVISELKKIHNGWQNAGNGNTWINESLKSIITLQQNKLAFVANDNNPNYTFPDYLKQNGFKLMNKEDSTDVFHTGEKVFENNKFIVKIGMKVENEGSEDHTIVTVALK</sequence>
<dbReference type="Proteomes" id="UP000199679">
    <property type="component" value="Chromosome I"/>
</dbReference>
<proteinExistence type="predicted"/>
<name>A0A1H1N792_MUCMA</name>
<accession>A0A1H1N792</accession>
<dbReference type="EMBL" id="LT629740">
    <property type="protein sequence ID" value="SDR94039.1"/>
    <property type="molecule type" value="Genomic_DNA"/>
</dbReference>
<feature type="transmembrane region" description="Helical" evidence="1">
    <location>
        <begin position="132"/>
        <end position="153"/>
    </location>
</feature>
<feature type="transmembrane region" description="Helical" evidence="1">
    <location>
        <begin position="91"/>
        <end position="111"/>
    </location>
</feature>
<organism evidence="2 3">
    <name type="scientific">Mucilaginibacter mallensis</name>
    <dbReference type="NCBI Taxonomy" id="652787"/>
    <lineage>
        <taxon>Bacteria</taxon>
        <taxon>Pseudomonadati</taxon>
        <taxon>Bacteroidota</taxon>
        <taxon>Sphingobacteriia</taxon>
        <taxon>Sphingobacteriales</taxon>
        <taxon>Sphingobacteriaceae</taxon>
        <taxon>Mucilaginibacter</taxon>
    </lineage>
</organism>
<protein>
    <submittedName>
        <fullName evidence="2">Uncharacterized protein</fullName>
    </submittedName>
</protein>
<keyword evidence="3" id="KW-1185">Reference proteome</keyword>
<keyword evidence="1" id="KW-0812">Transmembrane</keyword>
<keyword evidence="1" id="KW-1133">Transmembrane helix</keyword>
<evidence type="ECO:0000313" key="2">
    <source>
        <dbReference type="EMBL" id="SDR94039.1"/>
    </source>
</evidence>
<dbReference type="RefSeq" id="WP_091367932.1">
    <property type="nucleotide sequence ID" value="NZ_LT629740.1"/>
</dbReference>